<feature type="transmembrane region" description="Helical" evidence="9">
    <location>
        <begin position="200"/>
        <end position="221"/>
    </location>
</feature>
<reference evidence="13 14" key="1">
    <citation type="submission" date="2023-07" db="EMBL/GenBank/DDBJ databases">
        <title>Sequencing the genomes of 1000 actinobacteria strains.</title>
        <authorList>
            <person name="Klenk H.-P."/>
        </authorList>
    </citation>
    <scope>NUCLEOTIDE SEQUENCE [LARGE SCALE GENOMIC DNA]</scope>
    <source>
        <strain evidence="13 14">DSM 19426</strain>
    </source>
</reference>
<dbReference type="Pfam" id="PF00989">
    <property type="entry name" value="PAS"/>
    <property type="match status" value="1"/>
</dbReference>
<dbReference type="SMART" id="SM00086">
    <property type="entry name" value="PAC"/>
    <property type="match status" value="1"/>
</dbReference>
<keyword evidence="9" id="KW-0472">Membrane</keyword>
<dbReference type="Pfam" id="PF00512">
    <property type="entry name" value="HisKA"/>
    <property type="match status" value="1"/>
</dbReference>
<dbReference type="CDD" id="cd00082">
    <property type="entry name" value="HisKA"/>
    <property type="match status" value="1"/>
</dbReference>
<evidence type="ECO:0000256" key="5">
    <source>
        <dbReference type="ARBA" id="ARBA00022679"/>
    </source>
</evidence>
<dbReference type="SMART" id="SM00387">
    <property type="entry name" value="HATPase_c"/>
    <property type="match status" value="1"/>
</dbReference>
<dbReference type="PRINTS" id="PR00344">
    <property type="entry name" value="BCTRLSENSOR"/>
</dbReference>
<feature type="domain" description="PAS" evidence="11">
    <location>
        <begin position="340"/>
        <end position="392"/>
    </location>
</feature>
<dbReference type="InterPro" id="IPR003594">
    <property type="entry name" value="HATPase_dom"/>
</dbReference>
<dbReference type="Gene3D" id="1.10.287.130">
    <property type="match status" value="1"/>
</dbReference>
<dbReference type="InterPro" id="IPR001610">
    <property type="entry name" value="PAC"/>
</dbReference>
<dbReference type="Gene3D" id="3.30.450.20">
    <property type="entry name" value="PAS domain"/>
    <property type="match status" value="1"/>
</dbReference>
<evidence type="ECO:0000256" key="3">
    <source>
        <dbReference type="ARBA" id="ARBA00012438"/>
    </source>
</evidence>
<dbReference type="Proteomes" id="UP001183648">
    <property type="component" value="Unassembled WGS sequence"/>
</dbReference>
<feature type="region of interest" description="Disordered" evidence="8">
    <location>
        <begin position="690"/>
        <end position="717"/>
    </location>
</feature>
<feature type="transmembrane region" description="Helical" evidence="9">
    <location>
        <begin position="104"/>
        <end position="124"/>
    </location>
</feature>
<evidence type="ECO:0000313" key="13">
    <source>
        <dbReference type="EMBL" id="MDR7363539.1"/>
    </source>
</evidence>
<dbReference type="PROSITE" id="PS50112">
    <property type="entry name" value="PAS"/>
    <property type="match status" value="1"/>
</dbReference>
<dbReference type="RefSeq" id="WP_344115377.1">
    <property type="nucleotide sequence ID" value="NZ_BAAAPS010000003.1"/>
</dbReference>
<comment type="caution">
    <text evidence="13">The sequence shown here is derived from an EMBL/GenBank/DDBJ whole genome shotgun (WGS) entry which is preliminary data.</text>
</comment>
<evidence type="ECO:0000256" key="8">
    <source>
        <dbReference type="SAM" id="MobiDB-lite"/>
    </source>
</evidence>
<keyword evidence="5" id="KW-0808">Transferase</keyword>
<dbReference type="InterPro" id="IPR036890">
    <property type="entry name" value="HATPase_C_sf"/>
</dbReference>
<accession>A0ABU2BYS2</accession>
<evidence type="ECO:0000256" key="6">
    <source>
        <dbReference type="ARBA" id="ARBA00022777"/>
    </source>
</evidence>
<evidence type="ECO:0000313" key="14">
    <source>
        <dbReference type="Proteomes" id="UP001183648"/>
    </source>
</evidence>
<feature type="transmembrane region" description="Helical" evidence="9">
    <location>
        <begin position="233"/>
        <end position="250"/>
    </location>
</feature>
<dbReference type="InterPro" id="IPR000700">
    <property type="entry name" value="PAS-assoc_C"/>
</dbReference>
<dbReference type="PANTHER" id="PTHR43047">
    <property type="entry name" value="TWO-COMPONENT HISTIDINE PROTEIN KINASE"/>
    <property type="match status" value="1"/>
</dbReference>
<dbReference type="SUPFAM" id="SSF47384">
    <property type="entry name" value="Homodimeric domain of signal transducing histidine kinase"/>
    <property type="match status" value="1"/>
</dbReference>
<evidence type="ECO:0000256" key="1">
    <source>
        <dbReference type="ARBA" id="ARBA00000085"/>
    </source>
</evidence>
<evidence type="ECO:0000256" key="2">
    <source>
        <dbReference type="ARBA" id="ARBA00004236"/>
    </source>
</evidence>
<evidence type="ECO:0000256" key="7">
    <source>
        <dbReference type="ARBA" id="ARBA00023012"/>
    </source>
</evidence>
<keyword evidence="7" id="KW-0902">Two-component regulatory system</keyword>
<dbReference type="CDD" id="cd00130">
    <property type="entry name" value="PAS"/>
    <property type="match status" value="1"/>
</dbReference>
<keyword evidence="4" id="KW-0597">Phosphoprotein</keyword>
<dbReference type="SMART" id="SM00388">
    <property type="entry name" value="HisKA"/>
    <property type="match status" value="1"/>
</dbReference>
<dbReference type="Pfam" id="PF02518">
    <property type="entry name" value="HATPase_c"/>
    <property type="match status" value="1"/>
</dbReference>
<dbReference type="SUPFAM" id="SSF55785">
    <property type="entry name" value="PYP-like sensor domain (PAS domain)"/>
    <property type="match status" value="1"/>
</dbReference>
<feature type="transmembrane region" description="Helical" evidence="9">
    <location>
        <begin position="72"/>
        <end position="92"/>
    </location>
</feature>
<feature type="transmembrane region" description="Helical" evidence="9">
    <location>
        <begin position="271"/>
        <end position="290"/>
    </location>
</feature>
<dbReference type="InterPro" id="IPR036097">
    <property type="entry name" value="HisK_dim/P_sf"/>
</dbReference>
<keyword evidence="9" id="KW-0812">Transmembrane</keyword>
<comment type="catalytic activity">
    <reaction evidence="1">
        <text>ATP + protein L-histidine = ADP + protein N-phospho-L-histidine.</text>
        <dbReference type="EC" id="2.7.13.3"/>
    </reaction>
</comment>
<gene>
    <name evidence="13" type="ORF">J2S63_003092</name>
</gene>
<feature type="transmembrane region" description="Helical" evidence="9">
    <location>
        <begin position="136"/>
        <end position="160"/>
    </location>
</feature>
<sequence length="717" mass="75094">MAVIPAAGRRTPHTTAHLLVAGAVTVVALVLLSPLSLSVRSATTGIALVVLAVALAHGTWRNARACTGTRRLAWRLFTAAAASAIIGNGWAAAVGADPVSSPSVVSDCWIALGLALSVGGLLALRASGVRSAEKALLVLDGLVAGSAVLLITTIAVYSQVLDSLSGPWLHQVMTLTFPFLDVVMVTVAALLLTENRTQPVLLGLIGGGFALYAIGDLAFAARTAAGSSSFGTPWDLAWIAGYGMFLVAVWRPDATVTPPVTQTVRTPVRRTVLVFGLLAGALAVEVTTSGPGLDVVRQPLWVLLAAAVGARQTLLTADNAGLRAGLERRVQEQTADLRRMARQTEALVTSVADGIYGVGHDGLVSFVNPAAAATLGYSVEDLLGRDPHDTFHAPQADGTPYPKETCYVAQAMQDNATVSAEADRYLRADGTVIPVEVTASPLRDEAGVRGAVVAFRDTTERHEVERMKHEFLSVVSHELRTPLTSIRGSLGLLSGGGILELNPAAERMLTIAVDGTERLGRLINDILDIERIESGRLSMELSSYAAAELVQRCLDELAGLTASSGVVVRAAQVGGWVLADADRVVQCLANLVGNAVKFSPAGAEVEVSAGPDPADPSRVLFAVADHGRGIPEDKLETVFQPFEQVDSSDSRDHGGTGLGLAITRQIVEAHGGRVWATSVLGVGTTMRFTLTRTTPRPHPPTPTGEPHDRTTSPRSRA</sequence>
<dbReference type="Gene3D" id="3.30.565.10">
    <property type="entry name" value="Histidine kinase-like ATPase, C-terminal domain"/>
    <property type="match status" value="1"/>
</dbReference>
<keyword evidence="9" id="KW-1133">Transmembrane helix</keyword>
<dbReference type="InterPro" id="IPR000014">
    <property type="entry name" value="PAS"/>
</dbReference>
<feature type="transmembrane region" description="Helical" evidence="9">
    <location>
        <begin position="172"/>
        <end position="193"/>
    </location>
</feature>
<name>A0ABU2BYS2_9ACTN</name>
<dbReference type="SMART" id="SM00091">
    <property type="entry name" value="PAS"/>
    <property type="match status" value="2"/>
</dbReference>
<keyword evidence="6" id="KW-0418">Kinase</keyword>
<dbReference type="PROSITE" id="PS50113">
    <property type="entry name" value="PAC"/>
    <property type="match status" value="1"/>
</dbReference>
<keyword evidence="14" id="KW-1185">Reference proteome</keyword>
<dbReference type="CDD" id="cd16922">
    <property type="entry name" value="HATPase_EvgS-ArcB-TorS-like"/>
    <property type="match status" value="1"/>
</dbReference>
<dbReference type="EMBL" id="JAVDYG010000001">
    <property type="protein sequence ID" value="MDR7363539.1"/>
    <property type="molecule type" value="Genomic_DNA"/>
</dbReference>
<evidence type="ECO:0000256" key="9">
    <source>
        <dbReference type="SAM" id="Phobius"/>
    </source>
</evidence>
<evidence type="ECO:0000256" key="4">
    <source>
        <dbReference type="ARBA" id="ARBA00022553"/>
    </source>
</evidence>
<dbReference type="NCBIfam" id="TIGR00229">
    <property type="entry name" value="sensory_box"/>
    <property type="match status" value="1"/>
</dbReference>
<feature type="domain" description="PAC" evidence="12">
    <location>
        <begin position="419"/>
        <end position="470"/>
    </location>
</feature>
<dbReference type="PROSITE" id="PS50109">
    <property type="entry name" value="HIS_KIN"/>
    <property type="match status" value="1"/>
</dbReference>
<dbReference type="InterPro" id="IPR013767">
    <property type="entry name" value="PAS_fold"/>
</dbReference>
<proteinExistence type="predicted"/>
<feature type="domain" description="Histidine kinase" evidence="10">
    <location>
        <begin position="474"/>
        <end position="694"/>
    </location>
</feature>
<evidence type="ECO:0000259" key="11">
    <source>
        <dbReference type="PROSITE" id="PS50112"/>
    </source>
</evidence>
<dbReference type="InterPro" id="IPR035965">
    <property type="entry name" value="PAS-like_dom_sf"/>
</dbReference>
<feature type="transmembrane region" description="Helical" evidence="9">
    <location>
        <begin position="16"/>
        <end position="35"/>
    </location>
</feature>
<feature type="transmembrane region" description="Helical" evidence="9">
    <location>
        <begin position="41"/>
        <end position="60"/>
    </location>
</feature>
<dbReference type="InterPro" id="IPR004358">
    <property type="entry name" value="Sig_transdc_His_kin-like_C"/>
</dbReference>
<organism evidence="13 14">
    <name type="scientific">Nocardioides marmoribigeumensis</name>
    <dbReference type="NCBI Taxonomy" id="433649"/>
    <lineage>
        <taxon>Bacteria</taxon>
        <taxon>Bacillati</taxon>
        <taxon>Actinomycetota</taxon>
        <taxon>Actinomycetes</taxon>
        <taxon>Propionibacteriales</taxon>
        <taxon>Nocardioidaceae</taxon>
        <taxon>Nocardioides</taxon>
    </lineage>
</organism>
<protein>
    <recommendedName>
        <fullName evidence="3">histidine kinase</fullName>
        <ecNumber evidence="3">2.7.13.3</ecNumber>
    </recommendedName>
</protein>
<evidence type="ECO:0000259" key="12">
    <source>
        <dbReference type="PROSITE" id="PS50113"/>
    </source>
</evidence>
<dbReference type="InterPro" id="IPR005467">
    <property type="entry name" value="His_kinase_dom"/>
</dbReference>
<dbReference type="SUPFAM" id="SSF55874">
    <property type="entry name" value="ATPase domain of HSP90 chaperone/DNA topoisomerase II/histidine kinase"/>
    <property type="match status" value="1"/>
</dbReference>
<evidence type="ECO:0000259" key="10">
    <source>
        <dbReference type="PROSITE" id="PS50109"/>
    </source>
</evidence>
<dbReference type="PANTHER" id="PTHR43047:SF72">
    <property type="entry name" value="OSMOSENSING HISTIDINE PROTEIN KINASE SLN1"/>
    <property type="match status" value="1"/>
</dbReference>
<comment type="subcellular location">
    <subcellularLocation>
        <location evidence="2">Cell membrane</location>
    </subcellularLocation>
</comment>
<dbReference type="EC" id="2.7.13.3" evidence="3"/>
<dbReference type="InterPro" id="IPR003661">
    <property type="entry name" value="HisK_dim/P_dom"/>
</dbReference>